<keyword evidence="9" id="KW-1185">Reference proteome</keyword>
<feature type="compositionally biased region" description="Basic and acidic residues" evidence="6">
    <location>
        <begin position="27"/>
        <end position="40"/>
    </location>
</feature>
<keyword evidence="4" id="KW-0408">Iron</keyword>
<feature type="region of interest" description="Disordered" evidence="6">
    <location>
        <begin position="86"/>
        <end position="111"/>
    </location>
</feature>
<reference evidence="9" key="1">
    <citation type="journal article" date="2019" name="Int. J. Syst. Evol. Microbiol.">
        <title>The Global Catalogue of Microorganisms (GCM) 10K type strain sequencing project: providing services to taxonomists for standard genome sequencing and annotation.</title>
        <authorList>
            <consortium name="The Broad Institute Genomics Platform"/>
            <consortium name="The Broad Institute Genome Sequencing Center for Infectious Disease"/>
            <person name="Wu L."/>
            <person name="Ma J."/>
        </authorList>
    </citation>
    <scope>NUCLEOTIDE SEQUENCE [LARGE SCALE GENOMIC DNA]</scope>
    <source>
        <strain evidence="9">JCM 10411</strain>
    </source>
</reference>
<dbReference type="PROSITE" id="PS51669">
    <property type="entry name" value="4FE4S_MOW_BIS_MGD"/>
    <property type="match status" value="1"/>
</dbReference>
<dbReference type="Gene3D" id="2.20.25.90">
    <property type="entry name" value="ADC-like domains"/>
    <property type="match status" value="1"/>
</dbReference>
<dbReference type="InterPro" id="IPR050123">
    <property type="entry name" value="Prok_molybdopt-oxidoreductase"/>
</dbReference>
<feature type="compositionally biased region" description="Basic and acidic residues" evidence="6">
    <location>
        <begin position="1"/>
        <end position="20"/>
    </location>
</feature>
<dbReference type="Proteomes" id="UP001596180">
    <property type="component" value="Unassembled WGS sequence"/>
</dbReference>
<dbReference type="InterPro" id="IPR006963">
    <property type="entry name" value="Mopterin_OxRdtase_4Fe-4S_dom"/>
</dbReference>
<keyword evidence="2" id="KW-0479">Metal-binding</keyword>
<organism evidence="8 9">
    <name type="scientific">Streptomyces chlorus</name>
    <dbReference type="NCBI Taxonomy" id="887452"/>
    <lineage>
        <taxon>Bacteria</taxon>
        <taxon>Bacillati</taxon>
        <taxon>Actinomycetota</taxon>
        <taxon>Actinomycetes</taxon>
        <taxon>Kitasatosporales</taxon>
        <taxon>Streptomycetaceae</taxon>
        <taxon>Streptomyces</taxon>
    </lineage>
</organism>
<evidence type="ECO:0000256" key="2">
    <source>
        <dbReference type="ARBA" id="ARBA00022723"/>
    </source>
</evidence>
<dbReference type="InterPro" id="IPR006656">
    <property type="entry name" value="Mopterin_OxRdtase"/>
</dbReference>
<feature type="compositionally biased region" description="Basic and acidic residues" evidence="6">
    <location>
        <begin position="86"/>
        <end position="95"/>
    </location>
</feature>
<feature type="region of interest" description="Disordered" evidence="6">
    <location>
        <begin position="1"/>
        <end position="41"/>
    </location>
</feature>
<dbReference type="SMART" id="SM00926">
    <property type="entry name" value="Molybdop_Fe4S4"/>
    <property type="match status" value="1"/>
</dbReference>
<gene>
    <name evidence="8" type="ORF">ACFPZI_17930</name>
</gene>
<dbReference type="SUPFAM" id="SSF53706">
    <property type="entry name" value="Formate dehydrogenase/DMSO reductase, domains 1-3"/>
    <property type="match status" value="1"/>
</dbReference>
<keyword evidence="1" id="KW-0004">4Fe-4S</keyword>
<accession>A0ABW1E0U0</accession>
<evidence type="ECO:0000256" key="6">
    <source>
        <dbReference type="SAM" id="MobiDB-lite"/>
    </source>
</evidence>
<name>A0ABW1E0U0_9ACTN</name>
<dbReference type="SUPFAM" id="SSF50692">
    <property type="entry name" value="ADC-like"/>
    <property type="match status" value="1"/>
</dbReference>
<comment type="caution">
    <text evidence="8">The sequence shown here is derived from an EMBL/GenBank/DDBJ whole genome shotgun (WGS) entry which is preliminary data.</text>
</comment>
<dbReference type="PANTHER" id="PTHR43105">
    <property type="entry name" value="RESPIRATORY NITRATE REDUCTASE"/>
    <property type="match status" value="1"/>
</dbReference>
<feature type="domain" description="4Fe-4S Mo/W bis-MGD-type" evidence="7">
    <location>
        <begin position="39"/>
        <end position="95"/>
    </location>
</feature>
<dbReference type="Pfam" id="PF04879">
    <property type="entry name" value="Molybdop_Fe4S4"/>
    <property type="match status" value="1"/>
</dbReference>
<keyword evidence="5" id="KW-0411">Iron-sulfur</keyword>
<sequence length="777" mass="82600">MTTSRPAHESAAHDPTDPDPRPPSPDGARRARPAEGDTVTRRTSYCRLCPASCGVEVETDGTRVLRVLGDRQHPISRGFTCPKGRRAADLLHGPDRLTSSRRRTAAGEHEPVDADTAMAEVAARLTGIVEEHGPDAVGLFIGTQHNFATLTPFMARAWFRGLGSRKLFSTMTLDQSAKWLVKSRMGVYAGGPQSLDEADVWLLAGTNPLVSVNGGDGDGALVTNPSANLKAARDRGMRLIVVDPRRTETAARADLHLRPRPGHDALLFAGLLQVILGEGLHDRDFCDRHVEGLDDLRAAVAEATPDRVARVCDVPVEELVRAARMFAAAERGMVSTGTGVCMGPHSNIAEHLAACLNVVCGRYLREGEPVPGRGVLMGEGPARAEVVPADREWERGFRSRVGGHGLLRGELPAALLPDEILRPGPDRIRALVVSGGNPLLALPDQDTARRALESLDLLVSIDTRMSQTARLADYVIAPTMLYERADHTGLMETFFPRPFAQYTPAVVAPPRGVVEDWRVFFRLAAETGGPLRFAGRDLDTSRPPSSEELLDLVASRGRVLLDEVRTHPHGLLAGHPGTTVGPAREERAGHRLTLLPADVAAELAAALAPVAATVPVGARSAGAEGGAGEGGAAGGEDAEEFPLRLVVRRMREVVNSLGSAVVGLPPQSYNPAHLHPQDMAHLGITHGAAVTIRSPHGTLEAVAHEDPSMRPGVLSMTHGWGGLETGGDPRTTGSNVNRLTSLHHGAQAVNHMPTLTAVPVSVTPAPPGLADREEPSP</sequence>
<dbReference type="RefSeq" id="WP_381364160.1">
    <property type="nucleotide sequence ID" value="NZ_JBHSOA010000037.1"/>
</dbReference>
<dbReference type="Pfam" id="PF00384">
    <property type="entry name" value="Molybdopterin"/>
    <property type="match status" value="1"/>
</dbReference>
<evidence type="ECO:0000259" key="7">
    <source>
        <dbReference type="PROSITE" id="PS51669"/>
    </source>
</evidence>
<dbReference type="EMBL" id="JBHSOA010000037">
    <property type="protein sequence ID" value="MFC5853616.1"/>
    <property type="molecule type" value="Genomic_DNA"/>
</dbReference>
<evidence type="ECO:0000256" key="5">
    <source>
        <dbReference type="ARBA" id="ARBA00023014"/>
    </source>
</evidence>
<proteinExistence type="predicted"/>
<dbReference type="CDD" id="cd02775">
    <property type="entry name" value="MopB_CT"/>
    <property type="match status" value="1"/>
</dbReference>
<protein>
    <submittedName>
        <fullName evidence="8">Molybdopterin-dependent oxidoreductase</fullName>
    </submittedName>
</protein>
<evidence type="ECO:0000256" key="1">
    <source>
        <dbReference type="ARBA" id="ARBA00022485"/>
    </source>
</evidence>
<evidence type="ECO:0000313" key="8">
    <source>
        <dbReference type="EMBL" id="MFC5853616.1"/>
    </source>
</evidence>
<evidence type="ECO:0000256" key="3">
    <source>
        <dbReference type="ARBA" id="ARBA00023002"/>
    </source>
</evidence>
<dbReference type="Gene3D" id="3.40.50.740">
    <property type="match status" value="1"/>
</dbReference>
<dbReference type="InterPro" id="IPR006657">
    <property type="entry name" value="MoPterin_dinucl-bd_dom"/>
</dbReference>
<dbReference type="Gene3D" id="2.40.40.20">
    <property type="match status" value="1"/>
</dbReference>
<evidence type="ECO:0000313" key="9">
    <source>
        <dbReference type="Proteomes" id="UP001596180"/>
    </source>
</evidence>
<dbReference type="Pfam" id="PF01568">
    <property type="entry name" value="Molydop_binding"/>
    <property type="match status" value="1"/>
</dbReference>
<evidence type="ECO:0000256" key="4">
    <source>
        <dbReference type="ARBA" id="ARBA00023004"/>
    </source>
</evidence>
<dbReference type="PANTHER" id="PTHR43105:SF9">
    <property type="entry name" value="NADPH-FE(3+) OXIDOREDUCTASE SUBUNIT ALPHA"/>
    <property type="match status" value="1"/>
</dbReference>
<keyword evidence="3" id="KW-0560">Oxidoreductase</keyword>
<dbReference type="Gene3D" id="3.40.228.10">
    <property type="entry name" value="Dimethylsulfoxide Reductase, domain 2"/>
    <property type="match status" value="1"/>
</dbReference>
<dbReference type="InterPro" id="IPR009010">
    <property type="entry name" value="Asp_de-COase-like_dom_sf"/>
</dbReference>